<organism evidence="1">
    <name type="scientific">marine sediment metagenome</name>
    <dbReference type="NCBI Taxonomy" id="412755"/>
    <lineage>
        <taxon>unclassified sequences</taxon>
        <taxon>metagenomes</taxon>
        <taxon>ecological metagenomes</taxon>
    </lineage>
</organism>
<dbReference type="EMBL" id="LAZR01011246">
    <property type="protein sequence ID" value="KKM62678.1"/>
    <property type="molecule type" value="Genomic_DNA"/>
</dbReference>
<evidence type="ECO:0000313" key="1">
    <source>
        <dbReference type="EMBL" id="KKM62678.1"/>
    </source>
</evidence>
<sequence>MFSLKNLELNKDSFCIVKKKLMPELKFAHKYAFEKFDKVILYLIVFDSLTEKLHVKELDYNNPSNIDIYR</sequence>
<comment type="caution">
    <text evidence="1">The sequence shown here is derived from an EMBL/GenBank/DDBJ whole genome shotgun (WGS) entry which is preliminary data.</text>
</comment>
<protein>
    <submittedName>
        <fullName evidence="1">Uncharacterized protein</fullName>
    </submittedName>
</protein>
<name>A0A0F9IZB9_9ZZZZ</name>
<gene>
    <name evidence="1" type="ORF">LCGC14_1519230</name>
</gene>
<reference evidence="1" key="1">
    <citation type="journal article" date="2015" name="Nature">
        <title>Complex archaea that bridge the gap between prokaryotes and eukaryotes.</title>
        <authorList>
            <person name="Spang A."/>
            <person name="Saw J.H."/>
            <person name="Jorgensen S.L."/>
            <person name="Zaremba-Niedzwiedzka K."/>
            <person name="Martijn J."/>
            <person name="Lind A.E."/>
            <person name="van Eijk R."/>
            <person name="Schleper C."/>
            <person name="Guy L."/>
            <person name="Ettema T.J."/>
        </authorList>
    </citation>
    <scope>NUCLEOTIDE SEQUENCE</scope>
</reference>
<dbReference type="AlphaFoldDB" id="A0A0F9IZB9"/>
<proteinExistence type="predicted"/>
<accession>A0A0F9IZB9</accession>